<reference evidence="1 2" key="1">
    <citation type="journal article" date="2013" name="Mar. Genomics">
        <title>Expression of sulfatases in Rhodopirellula baltica and the diversity of sulfatases in the genus Rhodopirellula.</title>
        <authorList>
            <person name="Wegner C.E."/>
            <person name="Richter-Heitmann T."/>
            <person name="Klindworth A."/>
            <person name="Klockow C."/>
            <person name="Richter M."/>
            <person name="Achstetter T."/>
            <person name="Glockner F.O."/>
            <person name="Harder J."/>
        </authorList>
    </citation>
    <scope>NUCLEOTIDE SEQUENCE [LARGE SCALE GENOMIC DNA]</scope>
    <source>
        <strain evidence="1 2">SWK14</strain>
    </source>
</reference>
<sequence>MDIRAEGLYEVSSLASHLLDSGLAKKNRPSILLERLLSIRSLRDDFHQSFG</sequence>
<protein>
    <submittedName>
        <fullName evidence="1">Uncharacterized protein</fullName>
    </submittedName>
</protein>
<comment type="caution">
    <text evidence="1">The sequence shown here is derived from an EMBL/GenBank/DDBJ whole genome shotgun (WGS) entry which is preliminary data.</text>
</comment>
<dbReference type="EMBL" id="AMWG01000155">
    <property type="protein sequence ID" value="ELP30486.1"/>
    <property type="molecule type" value="Genomic_DNA"/>
</dbReference>
<dbReference type="AlphaFoldDB" id="L7CBN4"/>
<name>L7CBN4_RHOBT</name>
<dbReference type="Proteomes" id="UP000010959">
    <property type="component" value="Unassembled WGS sequence"/>
</dbReference>
<evidence type="ECO:0000313" key="2">
    <source>
        <dbReference type="Proteomes" id="UP000010959"/>
    </source>
</evidence>
<proteinExistence type="predicted"/>
<gene>
    <name evidence="1" type="ORF">RBSWK_05590</name>
</gene>
<accession>L7CBN4</accession>
<dbReference type="PATRIC" id="fig|993516.3.peg.5982"/>
<evidence type="ECO:0000313" key="1">
    <source>
        <dbReference type="EMBL" id="ELP30486.1"/>
    </source>
</evidence>
<organism evidence="1 2">
    <name type="scientific">Rhodopirellula baltica SWK14</name>
    <dbReference type="NCBI Taxonomy" id="993516"/>
    <lineage>
        <taxon>Bacteria</taxon>
        <taxon>Pseudomonadati</taxon>
        <taxon>Planctomycetota</taxon>
        <taxon>Planctomycetia</taxon>
        <taxon>Pirellulales</taxon>
        <taxon>Pirellulaceae</taxon>
        <taxon>Rhodopirellula</taxon>
    </lineage>
</organism>